<dbReference type="STRING" id="1160497.A0A1L9VQU1"/>
<dbReference type="EMBL" id="KV878892">
    <property type="protein sequence ID" value="OJJ86298.1"/>
    <property type="molecule type" value="Genomic_DNA"/>
</dbReference>
<keyword evidence="3" id="KW-0863">Zinc-finger</keyword>
<evidence type="ECO:0000256" key="1">
    <source>
        <dbReference type="ARBA" id="ARBA00004123"/>
    </source>
</evidence>
<comment type="subcellular location">
    <subcellularLocation>
        <location evidence="1">Nucleus</location>
    </subcellularLocation>
</comment>
<evidence type="ECO:0008006" key="8">
    <source>
        <dbReference type="Google" id="ProtNLM"/>
    </source>
</evidence>
<accession>A0A1L9VQU1</accession>
<dbReference type="GO" id="GO:0005634">
    <property type="term" value="C:nucleus"/>
    <property type="evidence" value="ECO:0007669"/>
    <property type="project" value="UniProtKB-SubCell"/>
</dbReference>
<keyword evidence="5" id="KW-0539">Nucleus</keyword>
<evidence type="ECO:0000256" key="2">
    <source>
        <dbReference type="ARBA" id="ARBA00022723"/>
    </source>
</evidence>
<dbReference type="SUPFAM" id="SSF53098">
    <property type="entry name" value="Ribonuclease H-like"/>
    <property type="match status" value="1"/>
</dbReference>
<gene>
    <name evidence="6" type="ORF">ASPGLDRAFT_1511040</name>
</gene>
<name>A0A1L9VQU1_ASPGL</name>
<evidence type="ECO:0000313" key="6">
    <source>
        <dbReference type="EMBL" id="OJJ86298.1"/>
    </source>
</evidence>
<dbReference type="PANTHER" id="PTHR46481">
    <property type="entry name" value="ZINC FINGER BED DOMAIN-CONTAINING PROTEIN 4"/>
    <property type="match status" value="1"/>
</dbReference>
<keyword evidence="4" id="KW-0862">Zinc</keyword>
<evidence type="ECO:0000256" key="4">
    <source>
        <dbReference type="ARBA" id="ARBA00022833"/>
    </source>
</evidence>
<dbReference type="VEuPathDB" id="FungiDB:ASPGLDRAFT_1511040"/>
<dbReference type="AlphaFoldDB" id="A0A1L9VQU1"/>
<keyword evidence="7" id="KW-1185">Reference proteome</keyword>
<reference evidence="7" key="1">
    <citation type="journal article" date="2017" name="Genome Biol.">
        <title>Comparative genomics reveals high biological diversity and specific adaptations in the industrially and medically important fungal genus Aspergillus.</title>
        <authorList>
            <person name="de Vries R.P."/>
            <person name="Riley R."/>
            <person name="Wiebenga A."/>
            <person name="Aguilar-Osorio G."/>
            <person name="Amillis S."/>
            <person name="Uchima C.A."/>
            <person name="Anderluh G."/>
            <person name="Asadollahi M."/>
            <person name="Askin M."/>
            <person name="Barry K."/>
            <person name="Battaglia E."/>
            <person name="Bayram O."/>
            <person name="Benocci T."/>
            <person name="Braus-Stromeyer S.A."/>
            <person name="Caldana C."/>
            <person name="Canovas D."/>
            <person name="Cerqueira G.C."/>
            <person name="Chen F."/>
            <person name="Chen W."/>
            <person name="Choi C."/>
            <person name="Clum A."/>
            <person name="Dos Santos R.A."/>
            <person name="Damasio A.R."/>
            <person name="Diallinas G."/>
            <person name="Emri T."/>
            <person name="Fekete E."/>
            <person name="Flipphi M."/>
            <person name="Freyberg S."/>
            <person name="Gallo A."/>
            <person name="Gournas C."/>
            <person name="Habgood R."/>
            <person name="Hainaut M."/>
            <person name="Harispe M.L."/>
            <person name="Henrissat B."/>
            <person name="Hilden K.S."/>
            <person name="Hope R."/>
            <person name="Hossain A."/>
            <person name="Karabika E."/>
            <person name="Karaffa L."/>
            <person name="Karanyi Z."/>
            <person name="Krasevec N."/>
            <person name="Kuo A."/>
            <person name="Kusch H."/>
            <person name="LaButti K."/>
            <person name="Lagendijk E.L."/>
            <person name="Lapidus A."/>
            <person name="Levasseur A."/>
            <person name="Lindquist E."/>
            <person name="Lipzen A."/>
            <person name="Logrieco A.F."/>
            <person name="MacCabe A."/>
            <person name="Maekelae M.R."/>
            <person name="Malavazi I."/>
            <person name="Melin P."/>
            <person name="Meyer V."/>
            <person name="Mielnichuk N."/>
            <person name="Miskei M."/>
            <person name="Molnar A.P."/>
            <person name="Mule G."/>
            <person name="Ngan C.Y."/>
            <person name="Orejas M."/>
            <person name="Orosz E."/>
            <person name="Ouedraogo J.P."/>
            <person name="Overkamp K.M."/>
            <person name="Park H.-S."/>
            <person name="Perrone G."/>
            <person name="Piumi F."/>
            <person name="Punt P.J."/>
            <person name="Ram A.F."/>
            <person name="Ramon A."/>
            <person name="Rauscher S."/>
            <person name="Record E."/>
            <person name="Riano-Pachon D.M."/>
            <person name="Robert V."/>
            <person name="Roehrig J."/>
            <person name="Ruller R."/>
            <person name="Salamov A."/>
            <person name="Salih N.S."/>
            <person name="Samson R.A."/>
            <person name="Sandor E."/>
            <person name="Sanguinetti M."/>
            <person name="Schuetze T."/>
            <person name="Sepcic K."/>
            <person name="Shelest E."/>
            <person name="Sherlock G."/>
            <person name="Sophianopoulou V."/>
            <person name="Squina F.M."/>
            <person name="Sun H."/>
            <person name="Susca A."/>
            <person name="Todd R.B."/>
            <person name="Tsang A."/>
            <person name="Unkles S.E."/>
            <person name="van de Wiele N."/>
            <person name="van Rossen-Uffink D."/>
            <person name="Oliveira J.V."/>
            <person name="Vesth T.C."/>
            <person name="Visser J."/>
            <person name="Yu J.-H."/>
            <person name="Zhou M."/>
            <person name="Andersen M.R."/>
            <person name="Archer D.B."/>
            <person name="Baker S.E."/>
            <person name="Benoit I."/>
            <person name="Brakhage A.A."/>
            <person name="Braus G.H."/>
            <person name="Fischer R."/>
            <person name="Frisvad J.C."/>
            <person name="Goldman G.H."/>
            <person name="Houbraken J."/>
            <person name="Oakley B."/>
            <person name="Pocsi I."/>
            <person name="Scazzocchio C."/>
            <person name="Seiboth B."/>
            <person name="vanKuyk P.A."/>
            <person name="Wortman J."/>
            <person name="Dyer P.S."/>
            <person name="Grigoriev I.V."/>
        </authorList>
    </citation>
    <scope>NUCLEOTIDE SEQUENCE [LARGE SCALE GENOMIC DNA]</scope>
    <source>
        <strain evidence="7">CBS 516.65</strain>
    </source>
</reference>
<dbReference type="RefSeq" id="XP_022402987.1">
    <property type="nucleotide sequence ID" value="XM_022542219.1"/>
</dbReference>
<dbReference type="Proteomes" id="UP000184300">
    <property type="component" value="Unassembled WGS sequence"/>
</dbReference>
<sequence length="139" mass="15889">MSSVQEAVQSLDSSNDTLIIQVPCLVHVIQLSLKELLGEVKADPKNNTTEMEWMESSTSSVQQTKEIANTLNKVRALPVFINASPQRREAFQSLQSELPKLVPIQDIQSRWNSTFLMFRRAKQLQSTFDEYCVEYEQPI</sequence>
<dbReference type="PANTHER" id="PTHR46481:SF10">
    <property type="entry name" value="ZINC FINGER BED DOMAIN-CONTAINING PROTEIN 39"/>
    <property type="match status" value="1"/>
</dbReference>
<dbReference type="GeneID" id="34458480"/>
<evidence type="ECO:0000256" key="5">
    <source>
        <dbReference type="ARBA" id="ARBA00023242"/>
    </source>
</evidence>
<dbReference type="OrthoDB" id="4505704at2759"/>
<organism evidence="6 7">
    <name type="scientific">Aspergillus glaucus CBS 516.65</name>
    <dbReference type="NCBI Taxonomy" id="1160497"/>
    <lineage>
        <taxon>Eukaryota</taxon>
        <taxon>Fungi</taxon>
        <taxon>Dikarya</taxon>
        <taxon>Ascomycota</taxon>
        <taxon>Pezizomycotina</taxon>
        <taxon>Eurotiomycetes</taxon>
        <taxon>Eurotiomycetidae</taxon>
        <taxon>Eurotiales</taxon>
        <taxon>Aspergillaceae</taxon>
        <taxon>Aspergillus</taxon>
        <taxon>Aspergillus subgen. Aspergillus</taxon>
    </lineage>
</organism>
<protein>
    <recommendedName>
        <fullName evidence="8">HAT C-terminal dimerisation domain-containing protein</fullName>
    </recommendedName>
</protein>
<proteinExistence type="predicted"/>
<evidence type="ECO:0000256" key="3">
    <source>
        <dbReference type="ARBA" id="ARBA00022771"/>
    </source>
</evidence>
<dbReference type="InterPro" id="IPR052035">
    <property type="entry name" value="ZnF_BED_domain_contain"/>
</dbReference>
<keyword evidence="2" id="KW-0479">Metal-binding</keyword>
<dbReference type="InterPro" id="IPR012337">
    <property type="entry name" value="RNaseH-like_sf"/>
</dbReference>
<dbReference type="GO" id="GO:0008270">
    <property type="term" value="F:zinc ion binding"/>
    <property type="evidence" value="ECO:0007669"/>
    <property type="project" value="UniProtKB-KW"/>
</dbReference>
<evidence type="ECO:0000313" key="7">
    <source>
        <dbReference type="Proteomes" id="UP000184300"/>
    </source>
</evidence>